<comment type="caution">
    <text evidence="2">The sequence shown here is derived from an EMBL/GenBank/DDBJ whole genome shotgun (WGS) entry which is preliminary data.</text>
</comment>
<reference evidence="2 3" key="1">
    <citation type="submission" date="2019-04" db="EMBL/GenBank/DDBJ databases">
        <title>Geobacter ruber sp. nov., ferric-reducing bacteria isolated from paddy soil.</title>
        <authorList>
            <person name="Xu Z."/>
            <person name="Masuda Y."/>
            <person name="Itoh H."/>
            <person name="Senoo K."/>
        </authorList>
    </citation>
    <scope>NUCLEOTIDE SEQUENCE [LARGE SCALE GENOMIC DNA]</scope>
    <source>
        <strain evidence="2 3">Red88</strain>
    </source>
</reference>
<sequence length="114" mass="13164">MRVIYLVVGIMVMASLDAGATFYKYRDSSGAIVITDKLENVPQKYRKQYKVILDEQLDARDSLKKRWAAGKEAQERQEQEQRQRKAAKKLMPSDGKRLVITVDEQTGELIRTME</sequence>
<dbReference type="AlphaFoldDB" id="A0A5A9XM22"/>
<evidence type="ECO:0008006" key="4">
    <source>
        <dbReference type="Google" id="ProtNLM"/>
    </source>
</evidence>
<evidence type="ECO:0000313" key="2">
    <source>
        <dbReference type="EMBL" id="KAA0893994.1"/>
    </source>
</evidence>
<name>A0A5A9XM22_9BACT</name>
<dbReference type="RefSeq" id="WP_149306152.1">
    <property type="nucleotide sequence ID" value="NZ_SRSD01000002.1"/>
</dbReference>
<feature type="compositionally biased region" description="Basic and acidic residues" evidence="1">
    <location>
        <begin position="72"/>
        <end position="83"/>
    </location>
</feature>
<dbReference type="EMBL" id="SRSD01000002">
    <property type="protein sequence ID" value="KAA0893994.1"/>
    <property type="molecule type" value="Genomic_DNA"/>
</dbReference>
<dbReference type="Proteomes" id="UP000324298">
    <property type="component" value="Unassembled WGS sequence"/>
</dbReference>
<accession>A0A5A9XM22</accession>
<protein>
    <recommendedName>
        <fullName evidence="4">DUF4124 domain-containing protein</fullName>
    </recommendedName>
</protein>
<organism evidence="2 3">
    <name type="scientific">Oryzomonas rubra</name>
    <dbReference type="NCBI Taxonomy" id="2509454"/>
    <lineage>
        <taxon>Bacteria</taxon>
        <taxon>Pseudomonadati</taxon>
        <taxon>Thermodesulfobacteriota</taxon>
        <taxon>Desulfuromonadia</taxon>
        <taxon>Geobacterales</taxon>
        <taxon>Geobacteraceae</taxon>
        <taxon>Oryzomonas</taxon>
    </lineage>
</organism>
<evidence type="ECO:0000313" key="3">
    <source>
        <dbReference type="Proteomes" id="UP000324298"/>
    </source>
</evidence>
<feature type="region of interest" description="Disordered" evidence="1">
    <location>
        <begin position="68"/>
        <end position="92"/>
    </location>
</feature>
<gene>
    <name evidence="2" type="ORF">ET418_03225</name>
</gene>
<evidence type="ECO:0000256" key="1">
    <source>
        <dbReference type="SAM" id="MobiDB-lite"/>
    </source>
</evidence>
<dbReference type="OrthoDB" id="5398425at2"/>
<proteinExistence type="predicted"/>
<keyword evidence="3" id="KW-1185">Reference proteome</keyword>